<evidence type="ECO:0000313" key="2">
    <source>
        <dbReference type="EMBL" id="TQR45693.1"/>
    </source>
</evidence>
<name>A0ABY3AYL3_PAEPP</name>
<reference evidence="2 3" key="1">
    <citation type="submission" date="2018-03" db="EMBL/GenBank/DDBJ databases">
        <title>Aerobic endospore-forming bacteria genome sequencing and assembly.</title>
        <authorList>
            <person name="Cavalcante D.A."/>
            <person name="Driks A."/>
            <person name="Putonti C."/>
            <person name="De-Souza M.T."/>
        </authorList>
    </citation>
    <scope>NUCLEOTIDE SEQUENCE [LARGE SCALE GENOMIC DNA]</scope>
    <source>
        <strain evidence="2 3">SDF0028</strain>
    </source>
</reference>
<evidence type="ECO:0000259" key="1">
    <source>
        <dbReference type="Pfam" id="PF13625"/>
    </source>
</evidence>
<keyword evidence="3" id="KW-1185">Reference proteome</keyword>
<comment type="caution">
    <text evidence="2">The sequence shown here is derived from an EMBL/GenBank/DDBJ whole genome shotgun (WGS) entry which is preliminary data.</text>
</comment>
<feature type="domain" description="Helicase XPB/Ssl2 N-terminal" evidence="1">
    <location>
        <begin position="368"/>
        <end position="476"/>
    </location>
</feature>
<accession>A0ABY3AYL3</accession>
<dbReference type="Pfam" id="PF13625">
    <property type="entry name" value="Helicase_C_3"/>
    <property type="match status" value="1"/>
</dbReference>
<proteinExistence type="predicted"/>
<gene>
    <name evidence="2" type="ORF">C7Y44_08165</name>
</gene>
<dbReference type="InterPro" id="IPR032830">
    <property type="entry name" value="XPB/Ssl2_N"/>
</dbReference>
<organism evidence="2 3">
    <name type="scientific">Paenibacillus popilliae</name>
    <name type="common">Bacillus popilliae</name>
    <dbReference type="NCBI Taxonomy" id="78057"/>
    <lineage>
        <taxon>Bacteria</taxon>
        <taxon>Bacillati</taxon>
        <taxon>Bacillota</taxon>
        <taxon>Bacilli</taxon>
        <taxon>Bacillales</taxon>
        <taxon>Paenibacillaceae</taxon>
        <taxon>Paenibacillus</taxon>
    </lineage>
</organism>
<sequence>MQLSNRRAAMNTYQLWKRTEQDKEHPRSQQWRTFNDNPARIAEAYAALSEEHRVSYDVMLDRTATLPFALDSLRKWHGPQATGAMLRAACGSLLKSGLLASVRTSWGERLLFIPKDIYEHLLAMRLNDAFSKNDCVPEGAEMGDAFLYSLHPLPGGGVISVEASKGMLTDLFQMLVYAMNEGLPLTAKGNLHKRAITRLDSLLRLDGQALASWNIKIPFAESLPVHVAIVLDMALRLGLLRKDATSYTVQIEQLKWWLSLPSHEALRAIAEVVIEHYLPNEALARHIAYSALYYGSLLKWSSEESVVNACRHLGWLEETEHTYEAVRGQIRDWLRTAHSIGLCDVGTSDGCWMFRSIQQEEGVHQRVLFVQPDFEIMVPPHTSFLIRFELEVFAELWKSDQMATYRLTRDSFENGLEHGRSVQSVLSFLENCSLTGVPGHVRDAIEMWGRQYGRVQFAEVILLRCTDADTAQAVLCAMDSSEPLRRWLIPVGALDYIVDREHVDEVSNQLTRFELPPLQRWGGEERMRMPCLWQDEVREQEELEADHEGPVYSPSSLQYYEMDTGSIAQDVDENSYDDISSQWTKALRPYHTSTKRDMVMAAIRHQTQLEVEEEGRSHVIVPLASKVSDDKSWAVTAYVLPCLSSDKPVNLSPEKWDKVRLIVPEGLL</sequence>
<protein>
    <recommendedName>
        <fullName evidence="1">Helicase XPB/Ssl2 N-terminal domain-containing protein</fullName>
    </recommendedName>
</protein>
<dbReference type="EMBL" id="SADY01000002">
    <property type="protein sequence ID" value="TQR45693.1"/>
    <property type="molecule type" value="Genomic_DNA"/>
</dbReference>
<evidence type="ECO:0000313" key="3">
    <source>
        <dbReference type="Proteomes" id="UP000316208"/>
    </source>
</evidence>
<dbReference type="Proteomes" id="UP000316208">
    <property type="component" value="Unassembled WGS sequence"/>
</dbReference>